<dbReference type="AlphaFoldDB" id="A0A4P9WLE5"/>
<reference evidence="14" key="1">
    <citation type="journal article" date="2018" name="Nat. Microbiol.">
        <title>Leveraging single-cell genomics to expand the fungal tree of life.</title>
        <authorList>
            <person name="Ahrendt S.R."/>
            <person name="Quandt C.A."/>
            <person name="Ciobanu D."/>
            <person name="Clum A."/>
            <person name="Salamov A."/>
            <person name="Andreopoulos B."/>
            <person name="Cheng J.F."/>
            <person name="Woyke T."/>
            <person name="Pelin A."/>
            <person name="Henrissat B."/>
            <person name="Reynolds N.K."/>
            <person name="Benny G.L."/>
            <person name="Smith M.E."/>
            <person name="James T.Y."/>
            <person name="Grigoriev I.V."/>
        </authorList>
    </citation>
    <scope>NUCLEOTIDE SEQUENCE [LARGE SCALE GENOMIC DNA]</scope>
</reference>
<gene>
    <name evidence="13" type="ORF">BDK51DRAFT_20734</name>
</gene>
<evidence type="ECO:0000313" key="14">
    <source>
        <dbReference type="Proteomes" id="UP000269721"/>
    </source>
</evidence>
<dbReference type="InterPro" id="IPR012164">
    <property type="entry name" value="Rpa12/Rpb9/Rpc10/TFS"/>
</dbReference>
<dbReference type="Pfam" id="PF01096">
    <property type="entry name" value="Zn_ribbon_TFIIS"/>
    <property type="match status" value="1"/>
</dbReference>
<dbReference type="PANTHER" id="PTHR11239">
    <property type="entry name" value="DNA-DIRECTED RNA POLYMERASE"/>
    <property type="match status" value="1"/>
</dbReference>
<evidence type="ECO:0000256" key="8">
    <source>
        <dbReference type="PIRNR" id="PIRNR005586"/>
    </source>
</evidence>
<dbReference type="CDD" id="cd10507">
    <property type="entry name" value="Zn-ribbon_RPA12"/>
    <property type="match status" value="1"/>
</dbReference>
<dbReference type="PIRSF" id="PIRSF005586">
    <property type="entry name" value="RNApol_RpoM"/>
    <property type="match status" value="1"/>
</dbReference>
<evidence type="ECO:0000256" key="3">
    <source>
        <dbReference type="ARBA" id="ARBA00022723"/>
    </source>
</evidence>
<evidence type="ECO:0000256" key="10">
    <source>
        <dbReference type="PIRSR" id="PIRSR005586-2"/>
    </source>
</evidence>
<dbReference type="GO" id="GO:0006363">
    <property type="term" value="P:termination of RNA polymerase I transcription"/>
    <property type="evidence" value="ECO:0007669"/>
    <property type="project" value="TreeGrafter"/>
</dbReference>
<dbReference type="EMBL" id="KZ994834">
    <property type="protein sequence ID" value="RKO91940.1"/>
    <property type="molecule type" value="Genomic_DNA"/>
</dbReference>
<evidence type="ECO:0000313" key="13">
    <source>
        <dbReference type="EMBL" id="RKO91940.1"/>
    </source>
</evidence>
<dbReference type="InterPro" id="IPR001222">
    <property type="entry name" value="Znf_TFIIS"/>
</dbReference>
<dbReference type="SMART" id="SM00440">
    <property type="entry name" value="ZnF_C2C2"/>
    <property type="match status" value="1"/>
</dbReference>
<evidence type="ECO:0000256" key="1">
    <source>
        <dbReference type="ARBA" id="ARBA00004604"/>
    </source>
</evidence>
<dbReference type="Proteomes" id="UP000269721">
    <property type="component" value="Unassembled WGS sequence"/>
</dbReference>
<feature type="binding site" evidence="9">
    <location>
        <position position="33"/>
    </location>
    <ligand>
        <name>Zn(2+)</name>
        <dbReference type="ChEBI" id="CHEBI:29105"/>
        <label>1</label>
    </ligand>
</feature>
<comment type="subcellular location">
    <subcellularLocation>
        <location evidence="1">Nucleus</location>
        <location evidence="1">Nucleolus</location>
    </subcellularLocation>
</comment>
<keyword evidence="4 10" id="KW-0863">Zinc-finger</keyword>
<protein>
    <recommendedName>
        <fullName evidence="8">DNA-directed RNA polymerase subunit</fullName>
    </recommendedName>
</protein>
<keyword evidence="7 8" id="KW-0539">Nucleus</keyword>
<evidence type="ECO:0000256" key="9">
    <source>
        <dbReference type="PIRSR" id="PIRSR005586-1"/>
    </source>
</evidence>
<dbReference type="SUPFAM" id="SSF57783">
    <property type="entry name" value="Zinc beta-ribbon"/>
    <property type="match status" value="1"/>
</dbReference>
<accession>A0A4P9WLE5</accession>
<proteinExistence type="inferred from homology"/>
<evidence type="ECO:0000256" key="11">
    <source>
        <dbReference type="RuleBase" id="RU003474"/>
    </source>
</evidence>
<dbReference type="InterPro" id="IPR034004">
    <property type="entry name" value="Zn_ribbon_RPA12_C"/>
</dbReference>
<keyword evidence="14" id="KW-1185">Reference proteome</keyword>
<feature type="binding site" evidence="9">
    <location>
        <position position="30"/>
    </location>
    <ligand>
        <name>Zn(2+)</name>
        <dbReference type="ChEBI" id="CHEBI:29105"/>
        <label>1</label>
    </ligand>
</feature>
<dbReference type="OrthoDB" id="10056816at2759"/>
<evidence type="ECO:0000256" key="7">
    <source>
        <dbReference type="ARBA" id="ARBA00023242"/>
    </source>
</evidence>
<feature type="binding site" evidence="9">
    <location>
        <position position="89"/>
    </location>
    <ligand>
        <name>Zn(2+)</name>
        <dbReference type="ChEBI" id="CHEBI:29105"/>
        <label>2</label>
    </ligand>
</feature>
<dbReference type="PROSITE" id="PS01030">
    <property type="entry name" value="RNA_POL_M_15KD"/>
    <property type="match status" value="1"/>
</dbReference>
<dbReference type="Pfam" id="PF02150">
    <property type="entry name" value="Zn_ribbon_RPB9"/>
    <property type="match status" value="1"/>
</dbReference>
<keyword evidence="2 8" id="KW-0240">DNA-directed RNA polymerase</keyword>
<feature type="binding site" evidence="9">
    <location>
        <position position="86"/>
    </location>
    <ligand>
        <name>Zn(2+)</name>
        <dbReference type="ChEBI" id="CHEBI:29105"/>
        <label>2</label>
    </ligand>
</feature>
<evidence type="ECO:0000256" key="6">
    <source>
        <dbReference type="ARBA" id="ARBA00023163"/>
    </source>
</evidence>
<name>A0A4P9WLE5_9FUNG</name>
<feature type="domain" description="TFIIS-type" evidence="12">
    <location>
        <begin position="82"/>
        <end position="122"/>
    </location>
</feature>
<evidence type="ECO:0000259" key="12">
    <source>
        <dbReference type="PROSITE" id="PS51133"/>
    </source>
</evidence>
<dbReference type="PANTHER" id="PTHR11239:SF14">
    <property type="entry name" value="DNA-DIRECTED RNA POLYMERASE I SUBUNIT RPA12"/>
    <property type="match status" value="1"/>
</dbReference>
<dbReference type="Gene3D" id="2.20.25.10">
    <property type="match status" value="1"/>
</dbReference>
<dbReference type="InterPro" id="IPR001529">
    <property type="entry name" value="Zn_ribbon_RPB9"/>
</dbReference>
<dbReference type="PROSITE" id="PS51133">
    <property type="entry name" value="ZF_TFIIS_2"/>
    <property type="match status" value="1"/>
</dbReference>
<feature type="binding site" evidence="9">
    <location>
        <position position="117"/>
    </location>
    <ligand>
        <name>Zn(2+)</name>
        <dbReference type="ChEBI" id="CHEBI:29105"/>
        <label>2</label>
    </ligand>
</feature>
<evidence type="ECO:0000256" key="4">
    <source>
        <dbReference type="ARBA" id="ARBA00022771"/>
    </source>
</evidence>
<dbReference type="GO" id="GO:0003676">
    <property type="term" value="F:nucleic acid binding"/>
    <property type="evidence" value="ECO:0007669"/>
    <property type="project" value="InterPro"/>
</dbReference>
<feature type="binding site" evidence="9">
    <location>
        <position position="14"/>
    </location>
    <ligand>
        <name>Zn(2+)</name>
        <dbReference type="ChEBI" id="CHEBI:29105"/>
        <label>1</label>
    </ligand>
</feature>
<keyword evidence="3 9" id="KW-0479">Metal-binding</keyword>
<dbReference type="GO" id="GO:0008270">
    <property type="term" value="F:zinc ion binding"/>
    <property type="evidence" value="ECO:0007669"/>
    <property type="project" value="UniProtKB-KW"/>
</dbReference>
<comment type="similarity">
    <text evidence="8 11">Belongs to the archaeal rpoM/eukaryotic RPA12/RPB9/RPC11 RNA polymerase family.</text>
</comment>
<evidence type="ECO:0000256" key="2">
    <source>
        <dbReference type="ARBA" id="ARBA00022478"/>
    </source>
</evidence>
<dbReference type="InterPro" id="IPR019761">
    <property type="entry name" value="DNA-dir_RNA_pol-M_15_CS"/>
</dbReference>
<comment type="function">
    <text evidence="8">DNA-dependent RNA polymerase catalyzes the transcription of DNA into RNA using the four ribonucleoside triphosphates as substrates.</text>
</comment>
<dbReference type="GO" id="GO:0005736">
    <property type="term" value="C:RNA polymerase I complex"/>
    <property type="evidence" value="ECO:0007669"/>
    <property type="project" value="TreeGrafter"/>
</dbReference>
<evidence type="ECO:0000256" key="5">
    <source>
        <dbReference type="ARBA" id="ARBA00022833"/>
    </source>
</evidence>
<dbReference type="GO" id="GO:0003899">
    <property type="term" value="F:DNA-directed RNA polymerase activity"/>
    <property type="evidence" value="ECO:0007669"/>
    <property type="project" value="InterPro"/>
</dbReference>
<feature type="zinc finger region" description="C4-type" evidence="10">
    <location>
        <begin position="11"/>
        <end position="33"/>
    </location>
</feature>
<feature type="binding site" evidence="9">
    <location>
        <position position="11"/>
    </location>
    <ligand>
        <name>Zn(2+)</name>
        <dbReference type="ChEBI" id="CHEBI:29105"/>
        <label>1</label>
    </ligand>
</feature>
<keyword evidence="6 8" id="KW-0804">Transcription</keyword>
<sequence length="125" mass="13487">MSKKLHSLVFCPECGSLLDPPSGAEDSVACEVCGGLVVAQAFESIEVVTKSRPGAFPDRPKTVVEEGAEEDGNSHLRDGATIKEKCPKCDAPEMVFHTAQLRSADEGQTIFYSCVKCGYKYRVNS</sequence>
<organism evidence="13 14">
    <name type="scientific">Blyttiomyces helicus</name>
    <dbReference type="NCBI Taxonomy" id="388810"/>
    <lineage>
        <taxon>Eukaryota</taxon>
        <taxon>Fungi</taxon>
        <taxon>Fungi incertae sedis</taxon>
        <taxon>Chytridiomycota</taxon>
        <taxon>Chytridiomycota incertae sedis</taxon>
        <taxon>Chytridiomycetes</taxon>
        <taxon>Chytridiomycetes incertae sedis</taxon>
        <taxon>Blyttiomyces</taxon>
    </lineage>
</organism>
<feature type="binding site" evidence="9">
    <location>
        <position position="114"/>
    </location>
    <ligand>
        <name>Zn(2+)</name>
        <dbReference type="ChEBI" id="CHEBI:29105"/>
        <label>2</label>
    </ligand>
</feature>
<keyword evidence="5 9" id="KW-0862">Zinc</keyword>